<feature type="binding site" evidence="4">
    <location>
        <position position="263"/>
    </location>
    <ligand>
        <name>substrate</name>
    </ligand>
</feature>
<evidence type="ECO:0000256" key="3">
    <source>
        <dbReference type="PIRSR" id="PIRSR640042-1"/>
    </source>
</evidence>
<dbReference type="GO" id="GO:0005576">
    <property type="term" value="C:extracellular region"/>
    <property type="evidence" value="ECO:0007669"/>
    <property type="project" value="TreeGrafter"/>
</dbReference>
<dbReference type="InterPro" id="IPR040042">
    <property type="entry name" value="Branching_enz_MT3115-like"/>
</dbReference>
<dbReference type="Pfam" id="PF09210">
    <property type="entry name" value="BE_C"/>
    <property type="match status" value="1"/>
</dbReference>
<evidence type="ECO:0000259" key="6">
    <source>
        <dbReference type="Pfam" id="PF00534"/>
    </source>
</evidence>
<dbReference type="Proteomes" id="UP000063718">
    <property type="component" value="Unassembled WGS sequence"/>
</dbReference>
<dbReference type="InterPro" id="IPR027291">
    <property type="entry name" value="Glyco_hydro_38_N_sf"/>
</dbReference>
<dbReference type="InterPro" id="IPR028995">
    <property type="entry name" value="Glyco_hydro_57/38_cen_sf"/>
</dbReference>
<proteinExistence type="inferred from homology"/>
<dbReference type="SUPFAM" id="SSF53756">
    <property type="entry name" value="UDP-Glycosyltransferase/glycogen phosphorylase"/>
    <property type="match status" value="1"/>
</dbReference>
<feature type="domain" description="Glycosyl transferase family 1" evidence="6">
    <location>
        <begin position="743"/>
        <end position="898"/>
    </location>
</feature>
<protein>
    <submittedName>
        <fullName evidence="10">Uncharacterized conserved protein</fullName>
    </submittedName>
</protein>
<dbReference type="Gene3D" id="3.40.50.2000">
    <property type="entry name" value="Glycogen Phosphorylase B"/>
    <property type="match status" value="2"/>
</dbReference>
<feature type="binding site" evidence="4">
    <location>
        <position position="406"/>
    </location>
    <ligand>
        <name>substrate</name>
    </ligand>
</feature>
<dbReference type="InterPro" id="IPR015293">
    <property type="entry name" value="BE_C"/>
</dbReference>
<dbReference type="PANTHER" id="PTHR41695:SF1">
    <property type="entry name" value="1,4-ALPHA-GLUCAN BRANCHING ENZYME TK1436"/>
    <property type="match status" value="1"/>
</dbReference>
<dbReference type="PANTHER" id="PTHR41695">
    <property type="entry name" value="1,4-ALPHA-GLUCAN BRANCHING ENZYME RV3031-RELATED"/>
    <property type="match status" value="1"/>
</dbReference>
<dbReference type="CDD" id="cd03801">
    <property type="entry name" value="GT4_PimA-like"/>
    <property type="match status" value="1"/>
</dbReference>
<sequence>MVTRSGDNPGYLSLVLHAHLPFVHNREPYVSLEEKWLFEALTESYLPLILSWEELAGEGLDFHLTLSLSPPLISMLMEPALGERYGRYLDNLRELAGREIERTRGDPTFAPLAEFYHRRLTLVDRAFKETYRGNLLAPIKRLREQGRLELITTAATHGYLPLMLTDEARRAQVRAALDLFGMTMGFVPDGLWLPECGYTPGIEKILRSEGIKYFIVASHGMLNATPVVKSAVYAPVRVGGVAVFGRDWETSHQVWSRTEGYPGDPVYREFYRDIGYDLDFNYLAPYLVGGIRGDTGFKYYRITGKTGVKEPYDYRAARKRAREHARDFITNREKQLAYWAGRTQDKPVVVAPYDAELFGHWWFEGPDWLADVLRLAGESRVSLTSLSAYLEQYPPRQEVTMGPSSWGEGGYNRVWLNQANDWLYLHLHRAERAMIKLAAANPRPGSLQERALNQAARELLLAQSSDWSFILTTGTTVDYARRRLREHLGAFFKLCQDYERDRLDEDFLARLEAADNIFPGLDFRLYRPAGTGVAGRPEVHNKTRPGILMLSWEFPPRHVGGLGIHVRDLGQALARQGVDVHVLTRAQGDRRVSTVQEGVYLHYVPTYQQPDKEINFLSWVLQFNLALADAGQEVLAAYPGRKWILHAHDWLVAYGARELQESARVPLVATIHATEAGRNHGLHNRIQQAIHHIESGLVNGADRLICCSRYMEEEIRRLFQPRSEITVIPNGVRPIPPVPPCRDSQTILFVGRLVVEKGVQVLLAALARLKRLYPGARLIVAGAGPYAGELQTMANNLGLADRVEFTGFVSEEVRNRLLARSRVAVFPSLYEPFGIVALEAMAAGIPVIVSRTGGLAEVVEDNRTGLTFNPGDVADLERRLVTIFQNPDLAAELGRSGQARVYRDYTWEAVARQTLALYRGVLRENSLIAS</sequence>
<reference evidence="10" key="1">
    <citation type="journal article" date="2014" name="Gene">
        <title>Genome-guided analysis of transformation efficiency and carbon dioxide assimilation by Moorella thermoacetica Y72.</title>
        <authorList>
            <person name="Tsukahara K."/>
            <person name="Kita A."/>
            <person name="Nakashimada Y."/>
            <person name="Hoshino T."/>
            <person name="Murakami K."/>
        </authorList>
    </citation>
    <scope>NUCLEOTIDE SEQUENCE [LARGE SCALE GENOMIC DNA]</scope>
    <source>
        <strain evidence="10">Y72</strain>
    </source>
</reference>
<name>A0A0S6UDF2_NEOTH</name>
<evidence type="ECO:0000256" key="1">
    <source>
        <dbReference type="ARBA" id="ARBA00006821"/>
    </source>
</evidence>
<dbReference type="InterPro" id="IPR028098">
    <property type="entry name" value="Glyco_trans_4-like_N"/>
</dbReference>
<dbReference type="InterPro" id="IPR001296">
    <property type="entry name" value="Glyco_trans_1"/>
</dbReference>
<dbReference type="GO" id="GO:0030979">
    <property type="term" value="P:alpha-glucan biosynthetic process"/>
    <property type="evidence" value="ECO:0007669"/>
    <property type="project" value="InterPro"/>
</dbReference>
<dbReference type="RefSeq" id="WP_025773128.1">
    <property type="nucleotide sequence ID" value="NZ_DF238840.1"/>
</dbReference>
<dbReference type="Gene3D" id="1.20.1430.10">
    <property type="entry name" value="Families 57/38 glycoside transferase, middle domain"/>
    <property type="match status" value="1"/>
</dbReference>
<dbReference type="SUPFAM" id="SSF88688">
    <property type="entry name" value="Families 57/38 glycoside transferase middle domain"/>
    <property type="match status" value="1"/>
</dbReference>
<organism evidence="10">
    <name type="scientific">Moorella thermoacetica Y72</name>
    <dbReference type="NCBI Taxonomy" id="1325331"/>
    <lineage>
        <taxon>Bacteria</taxon>
        <taxon>Bacillati</taxon>
        <taxon>Bacillota</taxon>
        <taxon>Clostridia</taxon>
        <taxon>Neomoorellales</taxon>
        <taxon>Neomoorellaceae</taxon>
        <taxon>Neomoorella</taxon>
    </lineage>
</organism>
<feature type="binding site" evidence="4">
    <location>
        <position position="466"/>
    </location>
    <ligand>
        <name>substrate</name>
    </ligand>
</feature>
<dbReference type="SUPFAM" id="SSF88713">
    <property type="entry name" value="Glycoside hydrolase/deacetylase"/>
    <property type="match status" value="1"/>
</dbReference>
<feature type="domain" description="Glycosyltransferase subfamily 4-like N-terminal" evidence="9">
    <location>
        <begin position="559"/>
        <end position="732"/>
    </location>
</feature>
<accession>A0A0S6UDF2</accession>
<dbReference type="GO" id="GO:0003844">
    <property type="term" value="F:1,4-alpha-glucan branching enzyme activity"/>
    <property type="evidence" value="ECO:0007669"/>
    <property type="project" value="InterPro"/>
</dbReference>
<dbReference type="Pfam" id="PF13439">
    <property type="entry name" value="Glyco_transf_4"/>
    <property type="match status" value="1"/>
</dbReference>
<dbReference type="CDD" id="cd10792">
    <property type="entry name" value="GH57N_AmyC_like"/>
    <property type="match status" value="1"/>
</dbReference>
<dbReference type="AlphaFoldDB" id="A0A0S6UDF2"/>
<dbReference type="InterPro" id="IPR011330">
    <property type="entry name" value="Glyco_hydro/deAcase_b/a-brl"/>
</dbReference>
<dbReference type="Gene3D" id="3.20.110.10">
    <property type="entry name" value="Glycoside hydrolase 38, N terminal domain"/>
    <property type="match status" value="1"/>
</dbReference>
<evidence type="ECO:0000259" key="9">
    <source>
        <dbReference type="Pfam" id="PF13439"/>
    </source>
</evidence>
<evidence type="ECO:0000256" key="5">
    <source>
        <dbReference type="RuleBase" id="RU361196"/>
    </source>
</evidence>
<feature type="active site" description="Nucleophile" evidence="3">
    <location>
        <position position="195"/>
    </location>
</feature>
<feature type="domain" description="Glycoside hydrolase family 57 N-terminal" evidence="7">
    <location>
        <begin position="14"/>
        <end position="399"/>
    </location>
</feature>
<evidence type="ECO:0000256" key="2">
    <source>
        <dbReference type="ARBA" id="ARBA00023277"/>
    </source>
</evidence>
<dbReference type="EMBL" id="DF238840">
    <property type="protein sequence ID" value="GAF25019.1"/>
    <property type="molecule type" value="Genomic_DNA"/>
</dbReference>
<gene>
    <name evidence="10" type="ORF">MTY_0348</name>
</gene>
<dbReference type="Pfam" id="PF00534">
    <property type="entry name" value="Glycos_transf_1"/>
    <property type="match status" value="1"/>
</dbReference>
<evidence type="ECO:0000256" key="4">
    <source>
        <dbReference type="PIRSR" id="PIRSR640042-2"/>
    </source>
</evidence>
<evidence type="ECO:0000259" key="7">
    <source>
        <dbReference type="Pfam" id="PF03065"/>
    </source>
</evidence>
<keyword evidence="2 5" id="KW-0119">Carbohydrate metabolism</keyword>
<dbReference type="InterPro" id="IPR004300">
    <property type="entry name" value="Glyco_hydro_57_N"/>
</dbReference>
<dbReference type="InterPro" id="IPR037090">
    <property type="entry name" value="57_glycoside_trans_central"/>
</dbReference>
<evidence type="ECO:0000259" key="8">
    <source>
        <dbReference type="Pfam" id="PF09210"/>
    </source>
</evidence>
<feature type="active site" description="Proton donor" evidence="3">
    <location>
        <position position="354"/>
    </location>
</feature>
<feature type="binding site" evidence="4">
    <location>
        <position position="246"/>
    </location>
    <ligand>
        <name>substrate</name>
    </ligand>
</feature>
<comment type="similarity">
    <text evidence="1 5">Belongs to the glycosyl hydrolase 57 family.</text>
</comment>
<dbReference type="Pfam" id="PF03065">
    <property type="entry name" value="Glyco_hydro_57"/>
    <property type="match status" value="1"/>
</dbReference>
<feature type="domain" description="1,4-alpha-glucan branching enzyme C-terminal" evidence="8">
    <location>
        <begin position="426"/>
        <end position="526"/>
    </location>
</feature>
<evidence type="ECO:0000313" key="10">
    <source>
        <dbReference type="EMBL" id="GAF25019.1"/>
    </source>
</evidence>